<sequence length="76" mass="7417">MVFVVALAIGVAVSLTRSVASIVLSAALIGVAFAAAALLSPAGASLVSLLLAIAGFNSAFAGQVALLLLLQKPRVA</sequence>
<dbReference type="Proteomes" id="UP000249499">
    <property type="component" value="Chromosome"/>
</dbReference>
<gene>
    <name evidence="2" type="ORF">PR017_16975</name>
</gene>
<name>A0AAF1KQR4_9HYPH</name>
<evidence type="ECO:0000313" key="3">
    <source>
        <dbReference type="Proteomes" id="UP000249499"/>
    </source>
</evidence>
<evidence type="ECO:0000313" key="2">
    <source>
        <dbReference type="EMBL" id="WFR95438.1"/>
    </source>
</evidence>
<keyword evidence="3" id="KW-1185">Reference proteome</keyword>
<protein>
    <submittedName>
        <fullName evidence="2">Uncharacterized protein</fullName>
    </submittedName>
</protein>
<reference evidence="3" key="2">
    <citation type="journal article" date="2023" name="MicrobiologyOpen">
        <title>Genomics of the tumorigenes clade of the family Rhizobiaceae and description of Rhizobium rhododendri sp. nov.</title>
        <authorList>
            <person name="Kuzmanovic N."/>
            <person name="diCenzo G.C."/>
            <person name="Bunk B."/>
            <person name="Sproeer C."/>
            <person name="Fruehling A."/>
            <person name="Neumann-Schaal M."/>
            <person name="Overmann J."/>
            <person name="Smalla K."/>
        </authorList>
    </citation>
    <scope>NUCLEOTIDE SEQUENCE [LARGE SCALE GENOMIC DNA]</scope>
    <source>
        <strain evidence="3">1078</strain>
    </source>
</reference>
<keyword evidence="1" id="KW-0472">Membrane</keyword>
<feature type="transmembrane region" description="Helical" evidence="1">
    <location>
        <begin position="44"/>
        <end position="70"/>
    </location>
</feature>
<accession>A0AAF1KQR4</accession>
<keyword evidence="1" id="KW-0812">Transmembrane</keyword>
<dbReference type="KEGG" id="rtu:PR017_16975"/>
<keyword evidence="1" id="KW-1133">Transmembrane helix</keyword>
<dbReference type="RefSeq" id="WP_111216129.1">
    <property type="nucleotide sequence ID" value="NZ_CP117255.1"/>
</dbReference>
<proteinExistence type="predicted"/>
<evidence type="ECO:0000256" key="1">
    <source>
        <dbReference type="SAM" id="Phobius"/>
    </source>
</evidence>
<organism evidence="2 3">
    <name type="scientific">Rhizobium tumorigenes</name>
    <dbReference type="NCBI Taxonomy" id="2041385"/>
    <lineage>
        <taxon>Bacteria</taxon>
        <taxon>Pseudomonadati</taxon>
        <taxon>Pseudomonadota</taxon>
        <taxon>Alphaproteobacteria</taxon>
        <taxon>Hyphomicrobiales</taxon>
        <taxon>Rhizobiaceae</taxon>
        <taxon>Rhizobium/Agrobacterium group</taxon>
        <taxon>Rhizobium</taxon>
    </lineage>
</organism>
<dbReference type="AlphaFoldDB" id="A0AAF1KQR4"/>
<dbReference type="EMBL" id="CP117255">
    <property type="protein sequence ID" value="WFR95438.1"/>
    <property type="molecule type" value="Genomic_DNA"/>
</dbReference>
<reference evidence="2 3" key="1">
    <citation type="journal article" date="2018" name="Sci. Rep.">
        <title>Rhizobium tumorigenes sp. nov., a novel plant tumorigenic bacterium isolated from cane gall tumors on thornless blackberry.</title>
        <authorList>
            <person name="Kuzmanovi N."/>
            <person name="Smalla K."/>
            <person name="Gronow S."/>
            <person name="PuBawska J."/>
        </authorList>
    </citation>
    <scope>NUCLEOTIDE SEQUENCE [LARGE SCALE GENOMIC DNA]</scope>
    <source>
        <strain evidence="2 3">1078</strain>
    </source>
</reference>